<dbReference type="AlphaFoldDB" id="A0A9W9W121"/>
<dbReference type="GO" id="GO:0005739">
    <property type="term" value="C:mitochondrion"/>
    <property type="evidence" value="ECO:0007669"/>
    <property type="project" value="TreeGrafter"/>
</dbReference>
<organism evidence="4 5">
    <name type="scientific">Penicillium cosmopolitanum</name>
    <dbReference type="NCBI Taxonomy" id="1131564"/>
    <lineage>
        <taxon>Eukaryota</taxon>
        <taxon>Fungi</taxon>
        <taxon>Dikarya</taxon>
        <taxon>Ascomycota</taxon>
        <taxon>Pezizomycotina</taxon>
        <taxon>Eurotiomycetes</taxon>
        <taxon>Eurotiomycetidae</taxon>
        <taxon>Eurotiales</taxon>
        <taxon>Aspergillaceae</taxon>
        <taxon>Penicillium</taxon>
    </lineage>
</organism>
<name>A0A9W9W121_9EURO</name>
<evidence type="ECO:0000313" key="4">
    <source>
        <dbReference type="EMBL" id="KAJ5396689.1"/>
    </source>
</evidence>
<dbReference type="EMBL" id="JAPZBU010000006">
    <property type="protein sequence ID" value="KAJ5396689.1"/>
    <property type="molecule type" value="Genomic_DNA"/>
</dbReference>
<proteinExistence type="inferred from homology"/>
<dbReference type="GeneID" id="81368419"/>
<feature type="domain" description="FAR1" evidence="3">
    <location>
        <begin position="47"/>
        <end position="129"/>
    </location>
</feature>
<sequence length="297" mass="34591">MANIANAQTGREPDPHEAAILAAKIAADPPYYQIYDSREDMLKAVKEHAISKGFVIVIKRSSPERNIYIGCDRGGVYKDRIQAPDGQKRRKTNTRQTGCNFRLYAKKSTLQSSDGKWHIKVLNGEHNHDPEQTLLEHPGARVITPDQKKMINFLVSENMPPRKIIAALKQGYPDLLIIPRDIYNLKMAWAREEKLKREAELPEARAKRAKLEQLAIQHREQKEELERQQKEQRDKLEKEQQEQRDQIENPGDPESRGQLEQRGQFEQREQLEQLQQLQQLQKYEQLEELANHVRGRV</sequence>
<evidence type="ECO:0000259" key="3">
    <source>
        <dbReference type="Pfam" id="PF03101"/>
    </source>
</evidence>
<dbReference type="GO" id="GO:0006210">
    <property type="term" value="P:thymine catabolic process"/>
    <property type="evidence" value="ECO:0007669"/>
    <property type="project" value="TreeGrafter"/>
</dbReference>
<evidence type="ECO:0000256" key="1">
    <source>
        <dbReference type="ARBA" id="ARBA00009986"/>
    </source>
</evidence>
<dbReference type="GO" id="GO:0004491">
    <property type="term" value="F:methylmalonate-semialdehyde dehydrogenase (acylating, NAD) activity"/>
    <property type="evidence" value="ECO:0007669"/>
    <property type="project" value="InterPro"/>
</dbReference>
<accession>A0A9W9W121</accession>
<dbReference type="Proteomes" id="UP001147747">
    <property type="component" value="Unassembled WGS sequence"/>
</dbReference>
<evidence type="ECO:0000256" key="2">
    <source>
        <dbReference type="SAM" id="MobiDB-lite"/>
    </source>
</evidence>
<dbReference type="GO" id="GO:0006574">
    <property type="term" value="P:L-valine catabolic process"/>
    <property type="evidence" value="ECO:0007669"/>
    <property type="project" value="TreeGrafter"/>
</dbReference>
<dbReference type="PANTHER" id="PTHR43866">
    <property type="entry name" value="MALONATE-SEMIALDEHYDE DEHYDROGENASE"/>
    <property type="match status" value="1"/>
</dbReference>
<protein>
    <recommendedName>
        <fullName evidence="3">FAR1 domain-containing protein</fullName>
    </recommendedName>
</protein>
<dbReference type="Pfam" id="PF03101">
    <property type="entry name" value="FAR1"/>
    <property type="match status" value="1"/>
</dbReference>
<feature type="region of interest" description="Disordered" evidence="2">
    <location>
        <begin position="220"/>
        <end position="267"/>
    </location>
</feature>
<dbReference type="RefSeq" id="XP_056488741.1">
    <property type="nucleotide sequence ID" value="XM_056629439.1"/>
</dbReference>
<dbReference type="InterPro" id="IPR004330">
    <property type="entry name" value="FAR1_DNA_bnd_dom"/>
</dbReference>
<reference evidence="4" key="1">
    <citation type="submission" date="2022-12" db="EMBL/GenBank/DDBJ databases">
        <authorList>
            <person name="Petersen C."/>
        </authorList>
    </citation>
    <scope>NUCLEOTIDE SEQUENCE</scope>
    <source>
        <strain evidence="4">IBT 29677</strain>
    </source>
</reference>
<dbReference type="PANTHER" id="PTHR43866:SF3">
    <property type="entry name" value="METHYLMALONATE-SEMIALDEHYDE DEHYDROGENASE [ACYLATING], MITOCHONDRIAL"/>
    <property type="match status" value="1"/>
</dbReference>
<keyword evidence="5" id="KW-1185">Reference proteome</keyword>
<comment type="caution">
    <text evidence="4">The sequence shown here is derived from an EMBL/GenBank/DDBJ whole genome shotgun (WGS) entry which is preliminary data.</text>
</comment>
<comment type="similarity">
    <text evidence="1">Belongs to the aldehyde dehydrogenase family.</text>
</comment>
<gene>
    <name evidence="4" type="ORF">N7509_004802</name>
</gene>
<evidence type="ECO:0000313" key="5">
    <source>
        <dbReference type="Proteomes" id="UP001147747"/>
    </source>
</evidence>
<dbReference type="InterPro" id="IPR010061">
    <property type="entry name" value="MeMal-semiAld_DH"/>
</dbReference>
<dbReference type="OrthoDB" id="4359759at2759"/>
<reference evidence="4" key="2">
    <citation type="journal article" date="2023" name="IMA Fungus">
        <title>Comparative genomic study of the Penicillium genus elucidates a diverse pangenome and 15 lateral gene transfer events.</title>
        <authorList>
            <person name="Petersen C."/>
            <person name="Sorensen T."/>
            <person name="Nielsen M.R."/>
            <person name="Sondergaard T.E."/>
            <person name="Sorensen J.L."/>
            <person name="Fitzpatrick D.A."/>
            <person name="Frisvad J.C."/>
            <person name="Nielsen K.L."/>
        </authorList>
    </citation>
    <scope>NUCLEOTIDE SEQUENCE</scope>
    <source>
        <strain evidence="4">IBT 29677</strain>
    </source>
</reference>